<gene>
    <name evidence="2" type="ORF">CUNI_LOCUS9137</name>
</gene>
<keyword evidence="3" id="KW-1185">Reference proteome</keyword>
<dbReference type="SUPFAM" id="SSF63411">
    <property type="entry name" value="LuxS/MPP-like metallohydrolase"/>
    <property type="match status" value="1"/>
</dbReference>
<proteinExistence type="predicted"/>
<evidence type="ECO:0000313" key="2">
    <source>
        <dbReference type="EMBL" id="CAG5123579.1"/>
    </source>
</evidence>
<name>A0A8S3Z373_9EUPU</name>
<dbReference type="Gene3D" id="3.30.830.10">
    <property type="entry name" value="Metalloenzyme, LuxS/M16 peptidase-like"/>
    <property type="match status" value="1"/>
</dbReference>
<evidence type="ECO:0000313" key="3">
    <source>
        <dbReference type="Proteomes" id="UP000678393"/>
    </source>
</evidence>
<organism evidence="2 3">
    <name type="scientific">Candidula unifasciata</name>
    <dbReference type="NCBI Taxonomy" id="100452"/>
    <lineage>
        <taxon>Eukaryota</taxon>
        <taxon>Metazoa</taxon>
        <taxon>Spiralia</taxon>
        <taxon>Lophotrochozoa</taxon>
        <taxon>Mollusca</taxon>
        <taxon>Gastropoda</taxon>
        <taxon>Heterobranchia</taxon>
        <taxon>Euthyneura</taxon>
        <taxon>Panpulmonata</taxon>
        <taxon>Eupulmonata</taxon>
        <taxon>Stylommatophora</taxon>
        <taxon>Helicina</taxon>
        <taxon>Helicoidea</taxon>
        <taxon>Geomitridae</taxon>
        <taxon>Candidula</taxon>
    </lineage>
</organism>
<dbReference type="AlphaFoldDB" id="A0A8S3Z373"/>
<dbReference type="GO" id="GO:0046872">
    <property type="term" value="F:metal ion binding"/>
    <property type="evidence" value="ECO:0007669"/>
    <property type="project" value="InterPro"/>
</dbReference>
<protein>
    <recommendedName>
        <fullName evidence="1">Peptidase M16 middle/third domain-containing protein</fullName>
    </recommendedName>
</protein>
<accession>A0A8S3Z373</accession>
<reference evidence="2" key="1">
    <citation type="submission" date="2021-04" db="EMBL/GenBank/DDBJ databases">
        <authorList>
            <consortium name="Molecular Ecology Group"/>
        </authorList>
    </citation>
    <scope>NUCLEOTIDE SEQUENCE</scope>
</reference>
<feature type="domain" description="Peptidase M16 middle/third" evidence="1">
    <location>
        <begin position="6"/>
        <end position="75"/>
    </location>
</feature>
<dbReference type="InterPro" id="IPR011249">
    <property type="entry name" value="Metalloenz_LuxS/M16"/>
</dbReference>
<comment type="caution">
    <text evidence="2">The sequence shown here is derived from an EMBL/GenBank/DDBJ whole genome shotgun (WGS) entry which is preliminary data.</text>
</comment>
<dbReference type="InterPro" id="IPR032632">
    <property type="entry name" value="Peptidase_M16_M"/>
</dbReference>
<feature type="non-terminal residue" evidence="2">
    <location>
        <position position="76"/>
    </location>
</feature>
<dbReference type="Pfam" id="PF16187">
    <property type="entry name" value="Peptidase_M16_M"/>
    <property type="match status" value="1"/>
</dbReference>
<dbReference type="Proteomes" id="UP000678393">
    <property type="component" value="Unassembled WGS sequence"/>
</dbReference>
<sequence>QLFCCQFPVVVMDEAGCRIWFKKDNEHGLPNSFIYLNLISSAIMKNSQNIALSDIFLTLVLHKLTETLYNATMAGY</sequence>
<dbReference type="EMBL" id="CAJHNH020001557">
    <property type="protein sequence ID" value="CAG5123579.1"/>
    <property type="molecule type" value="Genomic_DNA"/>
</dbReference>
<evidence type="ECO:0000259" key="1">
    <source>
        <dbReference type="Pfam" id="PF16187"/>
    </source>
</evidence>
<feature type="non-terminal residue" evidence="2">
    <location>
        <position position="1"/>
    </location>
</feature>